<evidence type="ECO:0000313" key="2">
    <source>
        <dbReference type="EnsemblMetazoa" id="SMAR005976-PA"/>
    </source>
</evidence>
<feature type="signal peptide" evidence="1">
    <location>
        <begin position="1"/>
        <end position="19"/>
    </location>
</feature>
<dbReference type="HOGENOM" id="CLU_1837619_0_0_1"/>
<dbReference type="PhylomeDB" id="T1IXN6"/>
<protein>
    <recommendedName>
        <fullName evidence="4">Prohormone-3</fullName>
    </recommendedName>
</protein>
<dbReference type="EMBL" id="JH431657">
    <property type="status" value="NOT_ANNOTATED_CDS"/>
    <property type="molecule type" value="Genomic_DNA"/>
</dbReference>
<feature type="chain" id="PRO_5004590136" description="Prohormone-3" evidence="1">
    <location>
        <begin position="20"/>
        <end position="140"/>
    </location>
</feature>
<name>T1IXN6_STRMM</name>
<dbReference type="Proteomes" id="UP000014500">
    <property type="component" value="Unassembled WGS sequence"/>
</dbReference>
<evidence type="ECO:0000313" key="3">
    <source>
        <dbReference type="Proteomes" id="UP000014500"/>
    </source>
</evidence>
<evidence type="ECO:0000256" key="1">
    <source>
        <dbReference type="SAM" id="SignalP"/>
    </source>
</evidence>
<keyword evidence="3" id="KW-1185">Reference proteome</keyword>
<evidence type="ECO:0008006" key="4">
    <source>
        <dbReference type="Google" id="ProtNLM"/>
    </source>
</evidence>
<accession>T1IXN6</accession>
<dbReference type="AlphaFoldDB" id="T1IXN6"/>
<dbReference type="EnsemblMetazoa" id="SMAR005976-RA">
    <property type="protein sequence ID" value="SMAR005976-PA"/>
    <property type="gene ID" value="SMAR005976"/>
</dbReference>
<dbReference type="eggNOG" id="ENOG502RYQ1">
    <property type="taxonomic scope" value="Eukaryota"/>
</dbReference>
<organism evidence="2 3">
    <name type="scientific">Strigamia maritima</name>
    <name type="common">European centipede</name>
    <name type="synonym">Geophilus maritimus</name>
    <dbReference type="NCBI Taxonomy" id="126957"/>
    <lineage>
        <taxon>Eukaryota</taxon>
        <taxon>Metazoa</taxon>
        <taxon>Ecdysozoa</taxon>
        <taxon>Arthropoda</taxon>
        <taxon>Myriapoda</taxon>
        <taxon>Chilopoda</taxon>
        <taxon>Pleurostigmophora</taxon>
        <taxon>Geophilomorpha</taxon>
        <taxon>Linotaeniidae</taxon>
        <taxon>Strigamia</taxon>
    </lineage>
</organism>
<keyword evidence="1" id="KW-0732">Signal</keyword>
<reference evidence="2" key="2">
    <citation type="submission" date="2015-02" db="UniProtKB">
        <authorList>
            <consortium name="EnsemblMetazoa"/>
        </authorList>
    </citation>
    <scope>IDENTIFICATION</scope>
</reference>
<proteinExistence type="predicted"/>
<reference evidence="3" key="1">
    <citation type="submission" date="2011-05" db="EMBL/GenBank/DDBJ databases">
        <authorList>
            <person name="Richards S.R."/>
            <person name="Qu J."/>
            <person name="Jiang H."/>
            <person name="Jhangiani S.N."/>
            <person name="Agravi P."/>
            <person name="Goodspeed R."/>
            <person name="Gross S."/>
            <person name="Mandapat C."/>
            <person name="Jackson L."/>
            <person name="Mathew T."/>
            <person name="Pu L."/>
            <person name="Thornton R."/>
            <person name="Saada N."/>
            <person name="Wilczek-Boney K.B."/>
            <person name="Lee S."/>
            <person name="Kovar C."/>
            <person name="Wu Y."/>
            <person name="Scherer S.E."/>
            <person name="Worley K.C."/>
            <person name="Muzny D.M."/>
            <person name="Gibbs R."/>
        </authorList>
    </citation>
    <scope>NUCLEOTIDE SEQUENCE</scope>
    <source>
        <strain evidence="3">Brora</strain>
    </source>
</reference>
<sequence>MNRPWILICVAKVARLCNAASLIVDAGTCLPMYGARQGDACVQDGDCAAGLVCSDSEVDGTILRTCHTDRQIIPRKQYNERCETSNECNLEKGMCCQIQRRHRQAPRKVCVYYKDTNDCIPYSNPLLEGTKLGPTSGRLG</sequence>
<dbReference type="OMA" id="TILRTCH"/>